<name>A0AAD1D7I4_SPHMI</name>
<evidence type="ECO:0000313" key="1">
    <source>
        <dbReference type="EMBL" id="BBE34965.1"/>
    </source>
</evidence>
<evidence type="ECO:0000313" key="4">
    <source>
        <dbReference type="Proteomes" id="UP000276029"/>
    </source>
</evidence>
<gene>
    <name evidence="2" type="ORF">DFR51_1553</name>
    <name evidence="1" type="ORF">SmB9_26230</name>
</gene>
<dbReference type="InterPro" id="IPR019285">
    <property type="entry name" value="DUF2336"/>
</dbReference>
<dbReference type="AlphaFoldDB" id="A0AAD1D7I4"/>
<evidence type="ECO:0000313" key="2">
    <source>
        <dbReference type="EMBL" id="RKS91979.1"/>
    </source>
</evidence>
<dbReference type="EMBL" id="AP018711">
    <property type="protein sequence ID" value="BBE34965.1"/>
    <property type="molecule type" value="Genomic_DNA"/>
</dbReference>
<reference evidence="1 3" key="1">
    <citation type="submission" date="2018-06" db="EMBL/GenBank/DDBJ databases">
        <title>Complete Genome Sequence of the Microcystin-Degrading Bacterium Sphingosinicella microcystinivorans Strain B-9.</title>
        <authorList>
            <person name="Jin H."/>
            <person name="Nishizawa T."/>
            <person name="Guo Y."/>
            <person name="Nishizawa A."/>
            <person name="Park H."/>
            <person name="Kato H."/>
            <person name="Tsuji K."/>
            <person name="Harada K."/>
        </authorList>
    </citation>
    <scope>NUCLEOTIDE SEQUENCE [LARGE SCALE GENOMIC DNA]</scope>
    <source>
        <strain evidence="1 3">B9</strain>
    </source>
</reference>
<reference evidence="2 4" key="2">
    <citation type="submission" date="2018-10" db="EMBL/GenBank/DDBJ databases">
        <title>Genomic Encyclopedia of Type Strains, Phase IV (KMG-IV): sequencing the most valuable type-strain genomes for metagenomic binning, comparative biology and taxonomic classification.</title>
        <authorList>
            <person name="Goeker M."/>
        </authorList>
    </citation>
    <scope>NUCLEOTIDE SEQUENCE [LARGE SCALE GENOMIC DNA]</scope>
    <source>
        <strain evidence="2 4">DSM 19791</strain>
    </source>
</reference>
<dbReference type="Pfam" id="PF10098">
    <property type="entry name" value="DUF2336"/>
    <property type="match status" value="1"/>
</dbReference>
<dbReference type="Proteomes" id="UP000276029">
    <property type="component" value="Unassembled WGS sequence"/>
</dbReference>
<dbReference type="EMBL" id="RBWX01000007">
    <property type="protein sequence ID" value="RKS91979.1"/>
    <property type="molecule type" value="Genomic_DNA"/>
</dbReference>
<dbReference type="KEGG" id="smic:SmB9_26230"/>
<organism evidence="1 3">
    <name type="scientific">Sphingosinicella microcystinivorans</name>
    <dbReference type="NCBI Taxonomy" id="335406"/>
    <lineage>
        <taxon>Bacteria</taxon>
        <taxon>Pseudomonadati</taxon>
        <taxon>Pseudomonadota</taxon>
        <taxon>Alphaproteobacteria</taxon>
        <taxon>Sphingomonadales</taxon>
        <taxon>Sphingosinicellaceae</taxon>
        <taxon>Sphingosinicella</taxon>
    </lineage>
</organism>
<sequence length="316" mass="34009">MDPLLPSLADVERLQENADAEARRALALKLGHSYTQRLFGDRERGIADDIVRAIARDVEVEVRKALAQTIASSTDIPQDVALRMAHDVIEVAEPILKASDLLDDDMLVEIVKSRSEDHRVAIAARPVVREPVSAAIVEHAEVRAVSTLAANAGADIAEAAMARAVERFGDEEAVAMPLADRPSLPLAIAERLVALVSSRLRARMAGEGDRFQQFAKGLSQVSEGAAFILGGGETDVLDLIAMVDQLHAAGKLQPSLVIRAGRLGDRELMQAVVSRLTSIRYGLVVEAFEQPDSARRMLREVGLVPSEIDEVVPAAA</sequence>
<accession>A0AAD1D7I4</accession>
<dbReference type="Proteomes" id="UP000275727">
    <property type="component" value="Chromosome"/>
</dbReference>
<keyword evidence="4" id="KW-1185">Reference proteome</keyword>
<dbReference type="RefSeq" id="WP_121048799.1">
    <property type="nucleotide sequence ID" value="NZ_AP018711.1"/>
</dbReference>
<protein>
    <submittedName>
        <fullName evidence="2">Uncharacterized protein DUF2336</fullName>
    </submittedName>
</protein>
<evidence type="ECO:0000313" key="3">
    <source>
        <dbReference type="Proteomes" id="UP000275727"/>
    </source>
</evidence>
<proteinExistence type="predicted"/>